<evidence type="ECO:0000313" key="2">
    <source>
        <dbReference type="EMBL" id="RVZ36121.1"/>
    </source>
</evidence>
<evidence type="ECO:0000259" key="1">
    <source>
        <dbReference type="Pfam" id="PF20258"/>
    </source>
</evidence>
<reference evidence="2 3" key="1">
    <citation type="submission" date="2018-11" db="EMBL/GenBank/DDBJ databases">
        <title>Genetic determinants and prediction of antibiotic resistance phenotypes in Helicobacter pylori.</title>
        <authorList>
            <person name="Wagner K."/>
        </authorList>
    </citation>
    <scope>NUCLEOTIDE SEQUENCE [LARGE SCALE GENOMIC DNA]</scope>
    <source>
        <strain evidence="2 3">ZH70</strain>
    </source>
</reference>
<dbReference type="InterPro" id="IPR046885">
    <property type="entry name" value="MnmA-like_C"/>
</dbReference>
<feature type="non-terminal residue" evidence="2">
    <location>
        <position position="1"/>
    </location>
</feature>
<sequence length="70" mass="7771">KAKNKSLMKDFKKGEYSIKARYRSVPAKAFVSLKDGMIEVEFKEPFYGVAKGQALVVYQDDILLGGGVIV</sequence>
<dbReference type="Gene3D" id="2.40.30.10">
    <property type="entry name" value="Translation factors"/>
    <property type="match status" value="1"/>
</dbReference>
<dbReference type="EMBL" id="RJGP01000493">
    <property type="protein sequence ID" value="RVZ36121.1"/>
    <property type="molecule type" value="Genomic_DNA"/>
</dbReference>
<comment type="caution">
    <text evidence="2">The sequence shown here is derived from an EMBL/GenBank/DDBJ whole genome shotgun (WGS) entry which is preliminary data.</text>
</comment>
<dbReference type="Pfam" id="PF20258">
    <property type="entry name" value="tRNA_Me_trans_C"/>
    <property type="match status" value="1"/>
</dbReference>
<accession>A0A438XHY5</accession>
<protein>
    <submittedName>
        <fullName evidence="2">tRNA 2-thiouridine(34) synthase MnmA</fullName>
    </submittedName>
</protein>
<feature type="domain" description="tRNA-specific 2-thiouridylase MnmA-like C-terminal" evidence="1">
    <location>
        <begin position="3"/>
        <end position="69"/>
    </location>
</feature>
<organism evidence="2 3">
    <name type="scientific">Helicobacter pylori</name>
    <name type="common">Campylobacter pylori</name>
    <dbReference type="NCBI Taxonomy" id="210"/>
    <lineage>
        <taxon>Bacteria</taxon>
        <taxon>Pseudomonadati</taxon>
        <taxon>Campylobacterota</taxon>
        <taxon>Epsilonproteobacteria</taxon>
        <taxon>Campylobacterales</taxon>
        <taxon>Helicobacteraceae</taxon>
        <taxon>Helicobacter</taxon>
    </lineage>
</organism>
<dbReference type="Proteomes" id="UP000289022">
    <property type="component" value="Unassembled WGS sequence"/>
</dbReference>
<proteinExistence type="predicted"/>
<name>A0A438XHY5_HELPX</name>
<gene>
    <name evidence="2" type="ORF">EC518_08260</name>
</gene>
<evidence type="ECO:0000313" key="3">
    <source>
        <dbReference type="Proteomes" id="UP000289022"/>
    </source>
</evidence>
<dbReference type="AlphaFoldDB" id="A0A438XHY5"/>